<dbReference type="InterPro" id="IPR040442">
    <property type="entry name" value="Pyrv_kinase-like_dom_sf"/>
</dbReference>
<evidence type="ECO:0000256" key="2">
    <source>
        <dbReference type="ARBA" id="ARBA00022723"/>
    </source>
</evidence>
<evidence type="ECO:0000313" key="6">
    <source>
        <dbReference type="Proteomes" id="UP000478463"/>
    </source>
</evidence>
<dbReference type="InterPro" id="IPR015813">
    <property type="entry name" value="Pyrv/PenolPyrv_kinase-like_dom"/>
</dbReference>
<dbReference type="GO" id="GO:0006107">
    <property type="term" value="P:oxaloacetate metabolic process"/>
    <property type="evidence" value="ECO:0007669"/>
    <property type="project" value="TreeGrafter"/>
</dbReference>
<feature type="binding site" evidence="4">
    <location>
        <position position="203"/>
    </location>
    <ligand>
        <name>Mg(2+)</name>
        <dbReference type="ChEBI" id="CHEBI:18420"/>
    </ligand>
</feature>
<evidence type="ECO:0000256" key="4">
    <source>
        <dbReference type="PIRSR" id="PIRSR015582-2"/>
    </source>
</evidence>
<feature type="binding site" evidence="4">
    <location>
        <position position="174"/>
    </location>
    <ligand>
        <name>Mg(2+)</name>
        <dbReference type="ChEBI" id="CHEBI:18420"/>
    </ligand>
</feature>
<keyword evidence="5" id="KW-0456">Lyase</keyword>
<dbReference type="SUPFAM" id="SSF51621">
    <property type="entry name" value="Phosphoenolpyruvate/pyruvate domain"/>
    <property type="match status" value="1"/>
</dbReference>
<keyword evidence="2 4" id="KW-0479">Metal-binding</keyword>
<proteinExistence type="predicted"/>
<gene>
    <name evidence="5" type="ORF">GS424_014005</name>
</gene>
<organism evidence="5 6">
    <name type="scientific">Eggerthella guodeyinii</name>
    <dbReference type="NCBI Taxonomy" id="2690837"/>
    <lineage>
        <taxon>Bacteria</taxon>
        <taxon>Bacillati</taxon>
        <taxon>Actinomycetota</taxon>
        <taxon>Coriobacteriia</taxon>
        <taxon>Eggerthellales</taxon>
        <taxon>Eggerthellaceae</taxon>
        <taxon>Eggerthella</taxon>
    </lineage>
</organism>
<evidence type="ECO:0000313" key="5">
    <source>
        <dbReference type="EMBL" id="QOS67611.1"/>
    </source>
</evidence>
<accession>A0A6L7IWK3</accession>
<dbReference type="InterPro" id="IPR011206">
    <property type="entry name" value="Citrate_lyase_beta/mcl1/mcl2"/>
</dbReference>
<comment type="cofactor">
    <cofactor evidence="1">
        <name>Mg(2+)</name>
        <dbReference type="ChEBI" id="CHEBI:18420"/>
    </cofactor>
</comment>
<dbReference type="InterPro" id="IPR039480">
    <property type="entry name" value="C-C_Bond_Lyase-like"/>
</dbReference>
<evidence type="ECO:0000256" key="3">
    <source>
        <dbReference type="ARBA" id="ARBA00022842"/>
    </source>
</evidence>
<reference evidence="5 6" key="1">
    <citation type="submission" date="2020-10" db="EMBL/GenBank/DDBJ databases">
        <title>Eggerthella sp. nov., isolated from human feces.</title>
        <authorList>
            <person name="Yajun G."/>
        </authorList>
    </citation>
    <scope>NUCLEOTIDE SEQUENCE [LARGE SCALE GENOMIC DNA]</scope>
    <source>
        <strain evidence="5 6">HF-1101</strain>
    </source>
</reference>
<name>A0A6L7IWK3_9ACTN</name>
<dbReference type="GO" id="GO:0000287">
    <property type="term" value="F:magnesium ion binding"/>
    <property type="evidence" value="ECO:0007669"/>
    <property type="project" value="TreeGrafter"/>
</dbReference>
<dbReference type="KEGG" id="egd:GS424_014005"/>
<dbReference type="PANTHER" id="PTHR32308">
    <property type="entry name" value="LYASE BETA SUBUNIT, PUTATIVE (AFU_ORTHOLOGUE AFUA_4G13030)-RELATED"/>
    <property type="match status" value="1"/>
</dbReference>
<dbReference type="Gene3D" id="3.20.20.60">
    <property type="entry name" value="Phosphoenolpyruvate-binding domains"/>
    <property type="match status" value="1"/>
</dbReference>
<dbReference type="Pfam" id="PF15617">
    <property type="entry name" value="C-C_Bond_Lyase"/>
    <property type="match status" value="1"/>
</dbReference>
<dbReference type="RefSeq" id="WP_160941108.1">
    <property type="nucleotide sequence ID" value="NZ_CP063310.1"/>
</dbReference>
<dbReference type="PANTHER" id="PTHR32308:SF10">
    <property type="entry name" value="CITRATE LYASE SUBUNIT BETA"/>
    <property type="match status" value="1"/>
</dbReference>
<dbReference type="Proteomes" id="UP000478463">
    <property type="component" value="Chromosome"/>
</dbReference>
<protein>
    <submittedName>
        <fullName evidence="5">HpcH/HpaI aldolase/citrate lyase family protein</fullName>
    </submittedName>
</protein>
<dbReference type="EMBL" id="CP063310">
    <property type="protein sequence ID" value="QOS67611.1"/>
    <property type="molecule type" value="Genomic_DNA"/>
</dbReference>
<keyword evidence="3 4" id="KW-0460">Magnesium</keyword>
<dbReference type="PIRSF" id="PIRSF015582">
    <property type="entry name" value="Cit_lyase_B"/>
    <property type="match status" value="1"/>
</dbReference>
<evidence type="ECO:0000256" key="1">
    <source>
        <dbReference type="ARBA" id="ARBA00001946"/>
    </source>
</evidence>
<dbReference type="GO" id="GO:0016829">
    <property type="term" value="F:lyase activity"/>
    <property type="evidence" value="ECO:0007669"/>
    <property type="project" value="UniProtKB-KW"/>
</dbReference>
<sequence>MRHHQHNENYNFVVSPESFNKYSEKKFLAYCLGATMYMPGTKDFTRKILDRDMPGLTSIVLDFEDACRAEDVEDAEANVLHLLSEVSAELDKDAISYDSVPLVFCRVRSPEQFERFSKQLDGRHVRALAGINFPKFDTTNGNDYCRILRELNDRCGEIVYGMPILESERIAFKESRIDELLGIRRIVDENSDLILHIRVGGTDFSGCFGVRRGMDYTIYDIMTVRACLMDIMNVFGRNNDYVVSGPVWEYFRASGRMKFEDIPAVNVDNLLVKRTPIFNNEVDGLLREVILDKANGFVGKTVIHPTHVKFVNALEAVTREEYEDAAQILEASSGVLKSAESNKMNEIGPHHNWAEKVLYRARAYGVVENESEYLKLFFDGEGSC</sequence>
<dbReference type="AlphaFoldDB" id="A0A6L7IWK3"/>